<organism evidence="2 3">
    <name type="scientific">Sphingobacterium tabacisoli</name>
    <dbReference type="NCBI Taxonomy" id="2044855"/>
    <lineage>
        <taxon>Bacteria</taxon>
        <taxon>Pseudomonadati</taxon>
        <taxon>Bacteroidota</taxon>
        <taxon>Sphingobacteriia</taxon>
        <taxon>Sphingobacteriales</taxon>
        <taxon>Sphingobacteriaceae</taxon>
        <taxon>Sphingobacterium</taxon>
    </lineage>
</organism>
<evidence type="ECO:0000313" key="3">
    <source>
        <dbReference type="Proteomes" id="UP001597440"/>
    </source>
</evidence>
<evidence type="ECO:0000256" key="1">
    <source>
        <dbReference type="SAM" id="Phobius"/>
    </source>
</evidence>
<proteinExistence type="predicted"/>
<keyword evidence="3" id="KW-1185">Reference proteome</keyword>
<keyword evidence="1" id="KW-0812">Transmembrane</keyword>
<accession>A0ABW5L2Z1</accession>
<dbReference type="RefSeq" id="WP_210353626.1">
    <property type="nucleotide sequence ID" value="NZ_JAEQMU010000001.1"/>
</dbReference>
<keyword evidence="1" id="KW-1133">Transmembrane helix</keyword>
<protein>
    <submittedName>
        <fullName evidence="2">Uncharacterized protein</fullName>
    </submittedName>
</protein>
<keyword evidence="1" id="KW-0472">Membrane</keyword>
<name>A0ABW5L2Z1_9SPHI</name>
<feature type="transmembrane region" description="Helical" evidence="1">
    <location>
        <begin position="44"/>
        <end position="63"/>
    </location>
</feature>
<feature type="transmembrane region" description="Helical" evidence="1">
    <location>
        <begin position="12"/>
        <end position="38"/>
    </location>
</feature>
<gene>
    <name evidence="2" type="ORF">ACFSQW_12765</name>
</gene>
<comment type="caution">
    <text evidence="2">The sequence shown here is derived from an EMBL/GenBank/DDBJ whole genome shotgun (WGS) entry which is preliminary data.</text>
</comment>
<evidence type="ECO:0000313" key="2">
    <source>
        <dbReference type="EMBL" id="MFD2555271.1"/>
    </source>
</evidence>
<dbReference type="Proteomes" id="UP001597440">
    <property type="component" value="Unassembled WGS sequence"/>
</dbReference>
<dbReference type="EMBL" id="JBHULD010000014">
    <property type="protein sequence ID" value="MFD2555271.1"/>
    <property type="molecule type" value="Genomic_DNA"/>
</dbReference>
<reference evidence="3" key="1">
    <citation type="journal article" date="2019" name="Int. J. Syst. Evol. Microbiol.">
        <title>The Global Catalogue of Microorganisms (GCM) 10K type strain sequencing project: providing services to taxonomists for standard genome sequencing and annotation.</title>
        <authorList>
            <consortium name="The Broad Institute Genomics Platform"/>
            <consortium name="The Broad Institute Genome Sequencing Center for Infectious Disease"/>
            <person name="Wu L."/>
            <person name="Ma J."/>
        </authorList>
    </citation>
    <scope>NUCLEOTIDE SEQUENCE [LARGE SCALE GENOMIC DNA]</scope>
    <source>
        <strain evidence="3">KCTC 52298</strain>
    </source>
</reference>
<sequence>MIAKSTNILSPTYFAFFCARFGPIVLLVIVPTLFIYILSEDRDLVLLLCVVITCVIAISFLWLSEYSRLRKNIHLSKVILEENTLRIDDVTYQAEQIDMISSIGLRNALDKYYVYLIEIKMTDGRKFYFLDKRMNWKFESPTIRLLKKHELLSSKTSDVQIEKDGFASLL</sequence>